<dbReference type="NCBIfam" id="TIGR01549">
    <property type="entry name" value="HAD-SF-IA-v1"/>
    <property type="match status" value="1"/>
</dbReference>
<gene>
    <name evidence="5" type="ORF">MZO42_07715</name>
</gene>
<dbReference type="InterPro" id="IPR041492">
    <property type="entry name" value="HAD_2"/>
</dbReference>
<dbReference type="InterPro" id="IPR023214">
    <property type="entry name" value="HAD_sf"/>
</dbReference>
<sequence length="229" mass="24267">MTDFPFDIVGFDLDGTLFDTSADLTGALNHALQLLGRPPLTVAEVKPMIGRGGKYMLQQGLEASGGCDLDTLERAYPELLAFYGDNIAQATRPFPGLSAAMDALEARGTKLAIVTNKAENLAVKLVAELALDHRFACVIGGDTMGPDGRKPSADGIREMIRRCGGGRAAFVGDSIFDIQAAKNAGIPSVAVSFGFLMQPVEELMADVVIDHFDELIPALEALGESAEPR</sequence>
<evidence type="ECO:0000256" key="2">
    <source>
        <dbReference type="ARBA" id="ARBA00004818"/>
    </source>
</evidence>
<dbReference type="Gene3D" id="1.10.150.240">
    <property type="entry name" value="Putative phosphatase, domain 2"/>
    <property type="match status" value="1"/>
</dbReference>
<dbReference type="GO" id="GO:0016787">
    <property type="term" value="F:hydrolase activity"/>
    <property type="evidence" value="ECO:0007669"/>
    <property type="project" value="UniProtKB-KW"/>
</dbReference>
<protein>
    <recommendedName>
        <fullName evidence="4">phosphoglycolate phosphatase</fullName>
        <ecNumber evidence="4">3.1.3.18</ecNumber>
    </recommendedName>
</protein>
<evidence type="ECO:0000256" key="1">
    <source>
        <dbReference type="ARBA" id="ARBA00000830"/>
    </source>
</evidence>
<reference evidence="5" key="1">
    <citation type="submission" date="2022-04" db="EMBL/GenBank/DDBJ databases">
        <title>Tomato heritable bacteria conferring resistance against bacterial wilt.</title>
        <authorList>
            <person name="Yin J."/>
        </authorList>
    </citation>
    <scope>NUCLEOTIDE SEQUENCE</scope>
    <source>
        <strain evidence="5">Cra20</strain>
    </source>
</reference>
<comment type="similarity">
    <text evidence="3">Belongs to the HAD-like hydrolase superfamily. CbbY/CbbZ/Gph/YieH family.</text>
</comment>
<dbReference type="InterPro" id="IPR050155">
    <property type="entry name" value="HAD-like_hydrolase_sf"/>
</dbReference>
<accession>A0ABU3N4Z8</accession>
<dbReference type="PANTHER" id="PTHR43434">
    <property type="entry name" value="PHOSPHOGLYCOLATE PHOSPHATASE"/>
    <property type="match status" value="1"/>
</dbReference>
<organism evidence="5">
    <name type="scientific">Sphingomonas psychrotolerans</name>
    <dbReference type="NCBI Taxonomy" id="1327635"/>
    <lineage>
        <taxon>Bacteria</taxon>
        <taxon>Pseudomonadati</taxon>
        <taxon>Pseudomonadota</taxon>
        <taxon>Alphaproteobacteria</taxon>
        <taxon>Sphingomonadales</taxon>
        <taxon>Sphingomonadaceae</taxon>
        <taxon>Sphingomonas</taxon>
    </lineage>
</organism>
<dbReference type="SUPFAM" id="SSF56784">
    <property type="entry name" value="HAD-like"/>
    <property type="match status" value="1"/>
</dbReference>
<name>A0ABU3N4Z8_9SPHN</name>
<comment type="pathway">
    <text evidence="2">Organic acid metabolism; glycolate biosynthesis; glycolate from 2-phosphoglycolate: step 1/1.</text>
</comment>
<dbReference type="InterPro" id="IPR006439">
    <property type="entry name" value="HAD-SF_hydro_IA"/>
</dbReference>
<evidence type="ECO:0000313" key="5">
    <source>
        <dbReference type="EMBL" id="MDT8758581.1"/>
    </source>
</evidence>
<dbReference type="EC" id="3.1.3.18" evidence="4"/>
<proteinExistence type="inferred from homology"/>
<comment type="caution">
    <text evidence="5">The sequence shown here is derived from an EMBL/GenBank/DDBJ whole genome shotgun (WGS) entry which is preliminary data.</text>
</comment>
<dbReference type="Pfam" id="PF13419">
    <property type="entry name" value="HAD_2"/>
    <property type="match status" value="1"/>
</dbReference>
<dbReference type="InterPro" id="IPR023198">
    <property type="entry name" value="PGP-like_dom2"/>
</dbReference>
<dbReference type="InterPro" id="IPR036412">
    <property type="entry name" value="HAD-like_sf"/>
</dbReference>
<dbReference type="EMBL" id="JALMLT010000002">
    <property type="protein sequence ID" value="MDT8758581.1"/>
    <property type="molecule type" value="Genomic_DNA"/>
</dbReference>
<dbReference type="SFLD" id="SFLDG01129">
    <property type="entry name" value="C1.5:_HAD__Beta-PGM__Phosphata"/>
    <property type="match status" value="1"/>
</dbReference>
<dbReference type="SFLD" id="SFLDS00003">
    <property type="entry name" value="Haloacid_Dehalogenase"/>
    <property type="match status" value="1"/>
</dbReference>
<evidence type="ECO:0000256" key="4">
    <source>
        <dbReference type="ARBA" id="ARBA00013078"/>
    </source>
</evidence>
<keyword evidence="5" id="KW-0378">Hydrolase</keyword>
<dbReference type="Gene3D" id="3.40.50.1000">
    <property type="entry name" value="HAD superfamily/HAD-like"/>
    <property type="match status" value="1"/>
</dbReference>
<dbReference type="PANTHER" id="PTHR43434:SF1">
    <property type="entry name" value="PHOSPHOGLYCOLATE PHOSPHATASE"/>
    <property type="match status" value="1"/>
</dbReference>
<comment type="catalytic activity">
    <reaction evidence="1">
        <text>2-phosphoglycolate + H2O = glycolate + phosphate</text>
        <dbReference type="Rhea" id="RHEA:14369"/>
        <dbReference type="ChEBI" id="CHEBI:15377"/>
        <dbReference type="ChEBI" id="CHEBI:29805"/>
        <dbReference type="ChEBI" id="CHEBI:43474"/>
        <dbReference type="ChEBI" id="CHEBI:58033"/>
        <dbReference type="EC" id="3.1.3.18"/>
    </reaction>
</comment>
<evidence type="ECO:0000256" key="3">
    <source>
        <dbReference type="ARBA" id="ARBA00006171"/>
    </source>
</evidence>